<proteinExistence type="predicted"/>
<dbReference type="EMBL" id="JANDBC010000001">
    <property type="protein sequence ID" value="MCP9290675.1"/>
    <property type="molecule type" value="Genomic_DNA"/>
</dbReference>
<organism evidence="1 2">
    <name type="scientific">Gracilimonas sediminicola</name>
    <dbReference type="NCBI Taxonomy" id="2952158"/>
    <lineage>
        <taxon>Bacteria</taxon>
        <taxon>Pseudomonadati</taxon>
        <taxon>Balneolota</taxon>
        <taxon>Balneolia</taxon>
        <taxon>Balneolales</taxon>
        <taxon>Balneolaceae</taxon>
        <taxon>Gracilimonas</taxon>
    </lineage>
</organism>
<dbReference type="AlphaFoldDB" id="A0A9X2L1T2"/>
<evidence type="ECO:0000313" key="2">
    <source>
        <dbReference type="Proteomes" id="UP001139125"/>
    </source>
</evidence>
<sequence length="166" mass="18220">MRKIALTTLLIFQYGIVFGQLESDSSKSYNNTQAKHAIFFEILGSGGLYSINYERVIGENRTLRGGISYVNGDGFIFGHMLTIPLSTSYLFPTDKDSHIELGVGNTFILNEGTFSNAIGPIFGVREQDLFNGGAYARISFTPVLLIGKEVEMAPVWAGISFGKSFK</sequence>
<comment type="caution">
    <text evidence="1">The sequence shown here is derived from an EMBL/GenBank/DDBJ whole genome shotgun (WGS) entry which is preliminary data.</text>
</comment>
<gene>
    <name evidence="1" type="ORF">NM125_03640</name>
</gene>
<name>A0A9X2L1T2_9BACT</name>
<protein>
    <submittedName>
        <fullName evidence="1">Uncharacterized protein</fullName>
    </submittedName>
</protein>
<keyword evidence="2" id="KW-1185">Reference proteome</keyword>
<dbReference type="RefSeq" id="WP_255132966.1">
    <property type="nucleotide sequence ID" value="NZ_JANDBC010000001.1"/>
</dbReference>
<accession>A0A9X2L1T2</accession>
<dbReference type="Proteomes" id="UP001139125">
    <property type="component" value="Unassembled WGS sequence"/>
</dbReference>
<reference evidence="1" key="1">
    <citation type="submission" date="2022-06" db="EMBL/GenBank/DDBJ databases">
        <title>Gracilimonas sp. CAU 1638 isolated from sea sediment.</title>
        <authorList>
            <person name="Kim W."/>
        </authorList>
    </citation>
    <scope>NUCLEOTIDE SEQUENCE</scope>
    <source>
        <strain evidence="1">CAU 1638</strain>
    </source>
</reference>
<evidence type="ECO:0000313" key="1">
    <source>
        <dbReference type="EMBL" id="MCP9290675.1"/>
    </source>
</evidence>